<accession>A0ABZ1E065</accession>
<evidence type="ECO:0000256" key="1">
    <source>
        <dbReference type="SAM" id="Phobius"/>
    </source>
</evidence>
<gene>
    <name evidence="2" type="ORF">RPE78_02180</name>
</gene>
<feature type="transmembrane region" description="Helical" evidence="1">
    <location>
        <begin position="248"/>
        <end position="269"/>
    </location>
</feature>
<organism evidence="2 3">
    <name type="scientific">Thioclava litoralis</name>
    <dbReference type="NCBI Taxonomy" id="3076557"/>
    <lineage>
        <taxon>Bacteria</taxon>
        <taxon>Pseudomonadati</taxon>
        <taxon>Pseudomonadota</taxon>
        <taxon>Alphaproteobacteria</taxon>
        <taxon>Rhodobacterales</taxon>
        <taxon>Paracoccaceae</taxon>
        <taxon>Thioclava</taxon>
    </lineage>
</organism>
<keyword evidence="1" id="KW-0472">Membrane</keyword>
<reference evidence="2 3" key="1">
    <citation type="submission" date="2023-09" db="EMBL/GenBank/DDBJ databases">
        <title>Thioclava shenzhenensis sp. nov., a multidrug resistant bacteria-antagonizing species isolated from coastal seawater.</title>
        <authorList>
            <person name="Long M."/>
        </authorList>
    </citation>
    <scope>NUCLEOTIDE SEQUENCE [LARGE SCALE GENOMIC DNA]</scope>
    <source>
        <strain evidence="2 3">FTW29</strain>
    </source>
</reference>
<evidence type="ECO:0008006" key="4">
    <source>
        <dbReference type="Google" id="ProtNLM"/>
    </source>
</evidence>
<dbReference type="Proteomes" id="UP001623290">
    <property type="component" value="Chromosome"/>
</dbReference>
<proteinExistence type="predicted"/>
<evidence type="ECO:0000313" key="2">
    <source>
        <dbReference type="EMBL" id="WRY34123.1"/>
    </source>
</evidence>
<evidence type="ECO:0000313" key="3">
    <source>
        <dbReference type="Proteomes" id="UP001623290"/>
    </source>
</evidence>
<keyword evidence="1" id="KW-0812">Transmembrane</keyword>
<keyword evidence="3" id="KW-1185">Reference proteome</keyword>
<feature type="transmembrane region" description="Helical" evidence="1">
    <location>
        <begin position="206"/>
        <end position="227"/>
    </location>
</feature>
<name>A0ABZ1E065_9RHOB</name>
<dbReference type="RefSeq" id="WP_406721111.1">
    <property type="nucleotide sequence ID" value="NZ_CP135443.1"/>
</dbReference>
<dbReference type="EMBL" id="CP135443">
    <property type="protein sequence ID" value="WRY34123.1"/>
    <property type="molecule type" value="Genomic_DNA"/>
</dbReference>
<keyword evidence="1" id="KW-1133">Transmembrane helix</keyword>
<feature type="transmembrane region" description="Helical" evidence="1">
    <location>
        <begin position="281"/>
        <end position="300"/>
    </location>
</feature>
<sequence length="343" mass="37637">MMDAGRRVFKVWLGRVLFVLLLFFANGSLAQVADTDTQARWLSFANRVERVLDNGRASVATLRRMREELIAQQGATEAIIRTGSVRARAARASLEALPQAPDNDRFEADDIALRRANLQAEVAQAEAPILAAQQAHDRAGLLVHEIDAAILRQSLGAALTRSPTALEAATWTAATQEAHSYFTSYITQLRGEYADPDHRALLRVTLPFGLLCVALGAVMIFWLDPWIGHRLHVVAKRQSSVARQRTMLFGTFILHVLLVAIGAFSISLFPSLVDISTPVSARLVGILPMIVQGLLLVHVLGRALFLSPLSTSALATSDHHRAWTGYPSRTVYSDPYDRWGTTG</sequence>
<protein>
    <recommendedName>
        <fullName evidence="4">DUF3772 domain-containing protein</fullName>
    </recommendedName>
</protein>